<feature type="domain" description="Telomere-associated protein Rif1 N-terminal" evidence="8">
    <location>
        <begin position="158"/>
        <end position="527"/>
    </location>
</feature>
<dbReference type="OrthoDB" id="5399929at2759"/>
<reference evidence="9" key="1">
    <citation type="journal article" date="2020" name="Stud. Mycol.">
        <title>101 Dothideomycetes genomes: a test case for predicting lifestyles and emergence of pathogens.</title>
        <authorList>
            <person name="Haridas S."/>
            <person name="Albert R."/>
            <person name="Binder M."/>
            <person name="Bloem J."/>
            <person name="Labutti K."/>
            <person name="Salamov A."/>
            <person name="Andreopoulos B."/>
            <person name="Baker S."/>
            <person name="Barry K."/>
            <person name="Bills G."/>
            <person name="Bluhm B."/>
            <person name="Cannon C."/>
            <person name="Castanera R."/>
            <person name="Culley D."/>
            <person name="Daum C."/>
            <person name="Ezra D."/>
            <person name="Gonzalez J."/>
            <person name="Henrissat B."/>
            <person name="Kuo A."/>
            <person name="Liang C."/>
            <person name="Lipzen A."/>
            <person name="Lutzoni F."/>
            <person name="Magnuson J."/>
            <person name="Mondo S."/>
            <person name="Nolan M."/>
            <person name="Ohm R."/>
            <person name="Pangilinan J."/>
            <person name="Park H.-J."/>
            <person name="Ramirez L."/>
            <person name="Alfaro M."/>
            <person name="Sun H."/>
            <person name="Tritt A."/>
            <person name="Yoshinaga Y."/>
            <person name="Zwiers L.-H."/>
            <person name="Turgeon B."/>
            <person name="Goodwin S."/>
            <person name="Spatafora J."/>
            <person name="Crous P."/>
            <person name="Grigoriev I."/>
        </authorList>
    </citation>
    <scope>NUCLEOTIDE SEQUENCE</scope>
    <source>
        <strain evidence="9">CBS 122681</strain>
    </source>
</reference>
<name>A0A6A6TGZ9_9PLEO</name>
<dbReference type="InterPro" id="IPR022031">
    <property type="entry name" value="Rif1_N"/>
</dbReference>
<feature type="compositionally biased region" description="Low complexity" evidence="7">
    <location>
        <begin position="1494"/>
        <end position="1511"/>
    </location>
</feature>
<feature type="compositionally biased region" description="Polar residues" evidence="7">
    <location>
        <begin position="1108"/>
        <end position="1124"/>
    </location>
</feature>
<feature type="compositionally biased region" description="Low complexity" evidence="7">
    <location>
        <begin position="1605"/>
        <end position="1615"/>
    </location>
</feature>
<feature type="region of interest" description="Disordered" evidence="7">
    <location>
        <begin position="1287"/>
        <end position="1313"/>
    </location>
</feature>
<dbReference type="GO" id="GO:0000723">
    <property type="term" value="P:telomere maintenance"/>
    <property type="evidence" value="ECO:0007669"/>
    <property type="project" value="TreeGrafter"/>
</dbReference>
<feature type="region of interest" description="Disordered" evidence="7">
    <location>
        <begin position="1572"/>
        <end position="1674"/>
    </location>
</feature>
<feature type="compositionally biased region" description="Polar residues" evidence="7">
    <location>
        <begin position="1638"/>
        <end position="1649"/>
    </location>
</feature>
<keyword evidence="4" id="KW-0779">Telomere</keyword>
<feature type="compositionally biased region" description="Acidic residues" evidence="7">
    <location>
        <begin position="1375"/>
        <end position="1386"/>
    </location>
</feature>
<evidence type="ECO:0000259" key="8">
    <source>
        <dbReference type="Pfam" id="PF12231"/>
    </source>
</evidence>
<evidence type="ECO:0000256" key="7">
    <source>
        <dbReference type="SAM" id="MobiDB-lite"/>
    </source>
</evidence>
<keyword evidence="5" id="KW-0539">Nucleus</keyword>
<evidence type="ECO:0000256" key="5">
    <source>
        <dbReference type="ARBA" id="ARBA00023242"/>
    </source>
</evidence>
<evidence type="ECO:0000256" key="2">
    <source>
        <dbReference type="ARBA" id="ARBA00004574"/>
    </source>
</evidence>
<keyword evidence="10" id="KW-1185">Reference proteome</keyword>
<feature type="compositionally biased region" description="Polar residues" evidence="7">
    <location>
        <begin position="1427"/>
        <end position="1439"/>
    </location>
</feature>
<dbReference type="Proteomes" id="UP000799324">
    <property type="component" value="Unassembled WGS sequence"/>
</dbReference>
<dbReference type="EMBL" id="MU004320">
    <property type="protein sequence ID" value="KAF2657894.1"/>
    <property type="molecule type" value="Genomic_DNA"/>
</dbReference>
<feature type="region of interest" description="Disordered" evidence="7">
    <location>
        <begin position="1"/>
        <end position="114"/>
    </location>
</feature>
<feature type="region of interest" description="Disordered" evidence="7">
    <location>
        <begin position="1364"/>
        <end position="1393"/>
    </location>
</feature>
<gene>
    <name evidence="9" type="ORF">K491DRAFT_714024</name>
</gene>
<feature type="region of interest" description="Disordered" evidence="7">
    <location>
        <begin position="1099"/>
        <end position="1169"/>
    </location>
</feature>
<dbReference type="PANTHER" id="PTHR22928">
    <property type="entry name" value="TELOMERE-ASSOCIATED PROTEIN RIF1"/>
    <property type="match status" value="1"/>
</dbReference>
<evidence type="ECO:0000256" key="1">
    <source>
        <dbReference type="ARBA" id="ARBA00004123"/>
    </source>
</evidence>
<dbReference type="GO" id="GO:0005634">
    <property type="term" value="C:nucleus"/>
    <property type="evidence" value="ECO:0007669"/>
    <property type="project" value="UniProtKB-SubCell"/>
</dbReference>
<keyword evidence="6" id="KW-0131">Cell cycle</keyword>
<evidence type="ECO:0000256" key="3">
    <source>
        <dbReference type="ARBA" id="ARBA00022454"/>
    </source>
</evidence>
<feature type="compositionally biased region" description="Polar residues" evidence="7">
    <location>
        <begin position="1469"/>
        <end position="1493"/>
    </location>
</feature>
<feature type="region of interest" description="Disordered" evidence="7">
    <location>
        <begin position="1211"/>
        <end position="1248"/>
    </location>
</feature>
<feature type="compositionally biased region" description="Basic residues" evidence="7">
    <location>
        <begin position="1152"/>
        <end position="1165"/>
    </location>
</feature>
<evidence type="ECO:0000256" key="4">
    <source>
        <dbReference type="ARBA" id="ARBA00022895"/>
    </source>
</evidence>
<sequence>MAFSKFESISVRPPTPPKDVKDTDVDDHDTLQFLQDPFGTQQESTLLASSKASLTSLNTPDSSPSSEPSDPFSNSSRKKRVSFECKTSTIPPHLTAQPWTPQRSSPLRPLPQTRVSRPLKPILKAADPTSTPPLAAEGLAAHKFSSFAEMLESIVKMLAQGGRPSKIDAYHTLQKTMQAYDNKPDIAALINKMGLFEQFIQRDMQAPGINGTGLDTPLQSQAIKLLMAFVRIPELKTVMDDEFCSFVIDRIIAVSADPAMPKAVVNHHLALLMQQNFRPRTMTMTRVERIIHVLDTIHERVTGFSVQAYRIRVYRKLIQQRKDTMAKHSEQWFKHLLKAMLTNQKDIHNSAMDTAVSAARDLSSDRIVNKSVLSIFNRVKSDGDTFGTAFAHELEKLLGQDSAASVPSIWGIITAFLQNSLQENKFTALRDWLKVFEKFLCSENDAVKMQTNIAFGFLIYAVDISESTSTEWSNMFLKISQHQLGQRLQGKRAEIETATSGYLTLLYYALRPTASHIQLDRYWTDLVANFWRPHAYSSARHAVAACRITSALLNGSRKPWNQQRALELRPHLMVQRGELPILDPKWVRKALKSVLQFVETLLEATPWTLEALDDEPAKTLWIALLDSLLEASSKEIMASTETKDAIAHVVNMLRRMWDSHTAKLALPQQKEASWADKYCFLIETVVQKLGAYQFADKCLARNRQEEFEVAPTPSNRSRQHGPRTSPLLYFVELLVSRSEGRLPDLVRLRALQLILEPCLVAQNTRLGKLDLLRDCSAALGSTVRSVVAFNFWNQIGTLTKACLEENPTDTTERQSRQFGKEYDAVVDILTFGSDYLLSIPRGQELLSAFVATVRKETSEGGVVLAVVEKVSKSILNVAGKENSQRCLPYTIILLRSLPKTVTRRMLEQGRQMLHPSSPPPTRTPEFDPYNHFYATINFVGTAAYVDLDVEGMGKTQDFIAALKDSIDASSQSLLAVYLRKIQGTIRIWVEDAQRKLESKVQSVKHLRHEVLTLWRSVNAALEKLPRKDSLTLTTLAPLITAGFVSRRREIVNVSITTWNATFGRQDDLQYPAELEKALRRLSKTVDILLPRLLENDHDDGDLSPFYESDSSSPETPQNVPSTLTVRAKESPFKISKPPLKQTSRSPAIPGSSRRKPPQRTPKIRLRHENSQYQFEPILSSPTNPFEQESQVLTERQKEMIERHRLGTNMFSHMNSSSVSRQGGNSSRQNNEDIPSDGMSIDGLPNDTSPLPLKALAAMTPMDVYLGSSPTPSSRHRKHGILDDEASMLTPDVDRPSKFPQNTNELGSSPPRVEKPVLSISDLASENDTTHKIVGDSFEHRHPQAADAASVDEGTTVDEEMLPVANLQPEAKNPESSDDEQLTELDSADMPSSTMELELNAQLNAEMNADAQPLAEARIEVPAEVPEESNNVYVDASSQRPFDVTADDSEVGETQTAQSQRTAAAHGSVRSESTSRVGNSFSSPIGTRQAASSPVSQSLNLRRSSRHSVVSSPGTFASTRKRKQLVYDVPSPNKKSKEVEIKTEQSPVKPTEKNPVDEEDMFDCIAVASPILKRKRGRPRSLTPADDSLVVPETSRKRSIHRSASLLSQVQSQSDDVLVEDTPAPKRARREASKDVSEAQDTTLSDTQSSHVKRLSHVRVSPKAAPSMRKSSTVPEDQVVGLGEAAIQPVCGSSLGEQNANVALQLRGDTTGAVMTEQTQTESVPAALSTSRSFREILTPKSLLAKLREFASELQHMVLGPGEEREIYDATFELSREAHAAARRGQQEGS</sequence>
<accession>A0A6A6TGZ9</accession>
<protein>
    <recommendedName>
        <fullName evidence="8">Telomere-associated protein Rif1 N-terminal domain-containing protein</fullName>
    </recommendedName>
</protein>
<dbReference type="Pfam" id="PF12231">
    <property type="entry name" value="Rif1_N"/>
    <property type="match status" value="1"/>
</dbReference>
<proteinExistence type="predicted"/>
<comment type="subcellular location">
    <subcellularLocation>
        <location evidence="2">Chromosome</location>
        <location evidence="2">Telomere</location>
    </subcellularLocation>
    <subcellularLocation>
        <location evidence="1">Nucleus</location>
    </subcellularLocation>
</comment>
<evidence type="ECO:0000313" key="10">
    <source>
        <dbReference type="Proteomes" id="UP000799324"/>
    </source>
</evidence>
<dbReference type="GO" id="GO:0140445">
    <property type="term" value="C:chromosome, telomeric repeat region"/>
    <property type="evidence" value="ECO:0007669"/>
    <property type="project" value="TreeGrafter"/>
</dbReference>
<feature type="region of interest" description="Disordered" evidence="7">
    <location>
        <begin position="1420"/>
        <end position="1556"/>
    </location>
</feature>
<evidence type="ECO:0000256" key="6">
    <source>
        <dbReference type="ARBA" id="ARBA00023306"/>
    </source>
</evidence>
<dbReference type="PANTHER" id="PTHR22928:SF3">
    <property type="entry name" value="TELOMERE-ASSOCIATED PROTEIN RIF1"/>
    <property type="match status" value="1"/>
</dbReference>
<organism evidence="9 10">
    <name type="scientific">Lophiostoma macrostomum CBS 122681</name>
    <dbReference type="NCBI Taxonomy" id="1314788"/>
    <lineage>
        <taxon>Eukaryota</taxon>
        <taxon>Fungi</taxon>
        <taxon>Dikarya</taxon>
        <taxon>Ascomycota</taxon>
        <taxon>Pezizomycotina</taxon>
        <taxon>Dothideomycetes</taxon>
        <taxon>Pleosporomycetidae</taxon>
        <taxon>Pleosporales</taxon>
        <taxon>Lophiostomataceae</taxon>
        <taxon>Lophiostoma</taxon>
    </lineage>
</organism>
<feature type="compositionally biased region" description="Low complexity" evidence="7">
    <location>
        <begin position="1453"/>
        <end position="1464"/>
    </location>
</feature>
<keyword evidence="3" id="KW-0158">Chromosome</keyword>
<feature type="compositionally biased region" description="Low complexity" evidence="7">
    <location>
        <begin position="44"/>
        <end position="75"/>
    </location>
</feature>
<evidence type="ECO:0000313" key="9">
    <source>
        <dbReference type="EMBL" id="KAF2657894.1"/>
    </source>
</evidence>
<feature type="compositionally biased region" description="Low complexity" evidence="7">
    <location>
        <begin position="1214"/>
        <end position="1228"/>
    </location>
</feature>